<comment type="caution">
    <text evidence="2">The sequence shown here is derived from an EMBL/GenBank/DDBJ whole genome shotgun (WGS) entry which is preliminary data.</text>
</comment>
<name>A0AA35T4C8_GEOBA</name>
<dbReference type="Pfam" id="PF14769">
    <property type="entry name" value="CLAMP"/>
    <property type="match status" value="1"/>
</dbReference>
<feature type="compositionally biased region" description="Basic and acidic residues" evidence="1">
    <location>
        <begin position="150"/>
        <end position="162"/>
    </location>
</feature>
<feature type="region of interest" description="Disordered" evidence="1">
    <location>
        <begin position="111"/>
        <end position="166"/>
    </location>
</feature>
<evidence type="ECO:0000313" key="2">
    <source>
        <dbReference type="EMBL" id="CAI8041555.1"/>
    </source>
</evidence>
<feature type="compositionally biased region" description="Acidic residues" evidence="1">
    <location>
        <begin position="128"/>
        <end position="149"/>
    </location>
</feature>
<evidence type="ECO:0000313" key="3">
    <source>
        <dbReference type="Proteomes" id="UP001174909"/>
    </source>
</evidence>
<dbReference type="InterPro" id="IPR032727">
    <property type="entry name" value="CLAMP"/>
</dbReference>
<feature type="region of interest" description="Disordered" evidence="1">
    <location>
        <begin position="180"/>
        <end position="209"/>
    </location>
</feature>
<protein>
    <submittedName>
        <fullName evidence="2">Coiled-coil domain-containing protein 189</fullName>
    </submittedName>
</protein>
<evidence type="ECO:0000256" key="1">
    <source>
        <dbReference type="SAM" id="MobiDB-lite"/>
    </source>
</evidence>
<accession>A0AA35T4C8</accession>
<dbReference type="PANTHER" id="PTHR28457">
    <property type="entry name" value="COILED-COIL DOMAIN-CONTAINING PROTEIN 189"/>
    <property type="match status" value="1"/>
</dbReference>
<dbReference type="PANTHER" id="PTHR28457:SF1">
    <property type="entry name" value="CILIA- AND FLAGELLA-ASSOCIATED PROTEIN 119"/>
    <property type="match status" value="1"/>
</dbReference>
<proteinExistence type="predicted"/>
<dbReference type="Proteomes" id="UP001174909">
    <property type="component" value="Unassembled WGS sequence"/>
</dbReference>
<organism evidence="2 3">
    <name type="scientific">Geodia barretti</name>
    <name type="common">Barrett's horny sponge</name>
    <dbReference type="NCBI Taxonomy" id="519541"/>
    <lineage>
        <taxon>Eukaryota</taxon>
        <taxon>Metazoa</taxon>
        <taxon>Porifera</taxon>
        <taxon>Demospongiae</taxon>
        <taxon>Heteroscleromorpha</taxon>
        <taxon>Tetractinellida</taxon>
        <taxon>Astrophorina</taxon>
        <taxon>Geodiidae</taxon>
        <taxon>Geodia</taxon>
    </lineage>
</organism>
<keyword evidence="3" id="KW-1185">Reference proteome</keyword>
<gene>
    <name evidence="2" type="ORF">GBAR_LOCUS23087</name>
</gene>
<feature type="compositionally biased region" description="Basic and acidic residues" evidence="1">
    <location>
        <begin position="183"/>
        <end position="193"/>
    </location>
</feature>
<dbReference type="AlphaFoldDB" id="A0AA35T4C8"/>
<sequence length="209" mass="24570">MFTYAVLFCKKNQFSQEQLSAFFTILKSVHRMCVSTPYDNFQETFVFFRELLLRHCVQRPPFSKCLYSLSQVKAITDYVLSTYFKHFKMYKFAFTERVLLSLSFQYSGEPEEEGAEEEVAAEGSAPTEAEEDEREEREDTDGKEEEEERDKEAADPQQERLRNIITSTLTTHLKQLKVSVEQKMSEHERRMTDKISQLEALSDHKSKKK</sequence>
<dbReference type="EMBL" id="CASHTH010003192">
    <property type="protein sequence ID" value="CAI8041555.1"/>
    <property type="molecule type" value="Genomic_DNA"/>
</dbReference>
<feature type="compositionally biased region" description="Acidic residues" evidence="1">
    <location>
        <begin position="111"/>
        <end position="120"/>
    </location>
</feature>
<reference evidence="2" key="1">
    <citation type="submission" date="2023-03" db="EMBL/GenBank/DDBJ databases">
        <authorList>
            <person name="Steffen K."/>
            <person name="Cardenas P."/>
        </authorList>
    </citation>
    <scope>NUCLEOTIDE SEQUENCE</scope>
</reference>